<protein>
    <submittedName>
        <fullName evidence="3">Four-carbon acid sugar kinase family protein</fullName>
    </submittedName>
</protein>
<keyword evidence="4" id="KW-1185">Reference proteome</keyword>
<comment type="caution">
    <text evidence="3">The sequence shown here is derived from an EMBL/GenBank/DDBJ whole genome shotgun (WGS) entry which is preliminary data.</text>
</comment>
<dbReference type="Pfam" id="PF07005">
    <property type="entry name" value="SBD_N"/>
    <property type="match status" value="1"/>
</dbReference>
<sequence length="433" mass="47197">MRLQIGIIADDLTGANDSGVQLTKKGIPTSVLFDIPQASNRLNHGLVIDTNSRALAKKDAISITTQAGEYLKNAGFTTIYKKMDSTLRGYIGTELQTLEEVFGPEFIFIAPAFPSLGRTTKNGIHYVNGVELAETETAKDPKHPVKNSSIPALIEEEIGVPVGLIRQEDIHLDHDSFAKKIEDFKVQGITYLVCDAESFEDLREGAKKMSSISRNVIWAGSAGLAEVIPETLGLESEVGEQVQRKAERVMTVCGSLSQVTQGQVQYAANQLQIEAVEIDPTIFFSDEWNQARQTYIERCLEGLAIEKDVVLYVPSNEKARTEVKEIGAKLDLTKNGIGERISNGIGEIVEQVALRNRNLTGFVLTGGDTAKDTSRHLGGLGFQLIQEVETGIPLGTLIGPEKDYLVITKAGAFGTETSIHHAMLELKGVHNHV</sequence>
<feature type="domain" description="Four-carbon acid sugar kinase N-terminal" evidence="1">
    <location>
        <begin position="5"/>
        <end position="226"/>
    </location>
</feature>
<dbReference type="Pfam" id="PF17042">
    <property type="entry name" value="NBD_C"/>
    <property type="match status" value="1"/>
</dbReference>
<dbReference type="Proteomes" id="UP000812672">
    <property type="component" value="Unassembled WGS sequence"/>
</dbReference>
<accession>A0ABS6GMR9</accession>
<dbReference type="InterPro" id="IPR031475">
    <property type="entry name" value="NBD_C"/>
</dbReference>
<dbReference type="RefSeq" id="WP_216686723.1">
    <property type="nucleotide sequence ID" value="NZ_CAUPKR010000002.1"/>
</dbReference>
<dbReference type="GO" id="GO:0016301">
    <property type="term" value="F:kinase activity"/>
    <property type="evidence" value="ECO:0007669"/>
    <property type="project" value="UniProtKB-KW"/>
</dbReference>
<evidence type="ECO:0000313" key="3">
    <source>
        <dbReference type="EMBL" id="MBU6079940.1"/>
    </source>
</evidence>
<dbReference type="InterPro" id="IPR010737">
    <property type="entry name" value="4-carb_acid_sugar_kinase_N"/>
</dbReference>
<evidence type="ECO:0000313" key="4">
    <source>
        <dbReference type="Proteomes" id="UP000812672"/>
    </source>
</evidence>
<organism evidence="3 4">
    <name type="scientific">Allobacillus halotolerans</name>
    <dbReference type="NCBI Taxonomy" id="570278"/>
    <lineage>
        <taxon>Bacteria</taxon>
        <taxon>Bacillati</taxon>
        <taxon>Bacillota</taxon>
        <taxon>Bacilli</taxon>
        <taxon>Bacillales</taxon>
        <taxon>Bacillaceae</taxon>
        <taxon>Allobacillus</taxon>
    </lineage>
</organism>
<feature type="domain" description="Four-carbon acid sugar kinase nucleotide binding" evidence="2">
    <location>
        <begin position="251"/>
        <end position="418"/>
    </location>
</feature>
<gene>
    <name evidence="3" type="ORF">KQ486_02810</name>
</gene>
<keyword evidence="3" id="KW-0418">Kinase</keyword>
<evidence type="ECO:0000259" key="2">
    <source>
        <dbReference type="Pfam" id="PF17042"/>
    </source>
</evidence>
<name>A0ABS6GMR9_9BACI</name>
<proteinExistence type="predicted"/>
<evidence type="ECO:0000259" key="1">
    <source>
        <dbReference type="Pfam" id="PF07005"/>
    </source>
</evidence>
<dbReference type="EMBL" id="JAHLZF010000002">
    <property type="protein sequence ID" value="MBU6079940.1"/>
    <property type="molecule type" value="Genomic_DNA"/>
</dbReference>
<keyword evidence="3" id="KW-0808">Transferase</keyword>
<reference evidence="3 4" key="1">
    <citation type="journal article" date="2011" name="Int. J. Syst. Evol. Microbiol.">
        <title>Allobacillus halotolerans gen. nov., sp. nov. isolated from shrimp paste.</title>
        <authorList>
            <person name="Sheu S.Y."/>
            <person name="Arun A.B."/>
            <person name="Jiang S.R."/>
            <person name="Young C.C."/>
            <person name="Chen W.M."/>
        </authorList>
    </citation>
    <scope>NUCLEOTIDE SEQUENCE [LARGE SCALE GENOMIC DNA]</scope>
    <source>
        <strain evidence="3 4">LMG 24826</strain>
    </source>
</reference>